<protein>
    <submittedName>
        <fullName evidence="1">Uncharacterized protein</fullName>
    </submittedName>
</protein>
<gene>
    <name evidence="1" type="ORF">DPMN_194628</name>
</gene>
<sequence>MEPRAPTLSTPTRAQVRPVIREPTVTKTSTSVQMIRARMEPRATTLSTPPRAHVRPGMGDSTVTKVLFV</sequence>
<reference evidence="1" key="1">
    <citation type="journal article" date="2019" name="bioRxiv">
        <title>The Genome of the Zebra Mussel, Dreissena polymorpha: A Resource for Invasive Species Research.</title>
        <authorList>
            <person name="McCartney M.A."/>
            <person name="Auch B."/>
            <person name="Kono T."/>
            <person name="Mallez S."/>
            <person name="Zhang Y."/>
            <person name="Obille A."/>
            <person name="Becker A."/>
            <person name="Abrahante J.E."/>
            <person name="Garbe J."/>
            <person name="Badalamenti J.P."/>
            <person name="Herman A."/>
            <person name="Mangelson H."/>
            <person name="Liachko I."/>
            <person name="Sullivan S."/>
            <person name="Sone E.D."/>
            <person name="Koren S."/>
            <person name="Silverstein K.A.T."/>
            <person name="Beckman K.B."/>
            <person name="Gohl D.M."/>
        </authorList>
    </citation>
    <scope>NUCLEOTIDE SEQUENCE</scope>
    <source>
        <strain evidence="1">Duluth1</strain>
        <tissue evidence="1">Whole animal</tissue>
    </source>
</reference>
<reference evidence="1" key="2">
    <citation type="submission" date="2020-11" db="EMBL/GenBank/DDBJ databases">
        <authorList>
            <person name="McCartney M.A."/>
            <person name="Auch B."/>
            <person name="Kono T."/>
            <person name="Mallez S."/>
            <person name="Becker A."/>
            <person name="Gohl D.M."/>
            <person name="Silverstein K.A.T."/>
            <person name="Koren S."/>
            <person name="Bechman K.B."/>
            <person name="Herman A."/>
            <person name="Abrahante J.E."/>
            <person name="Garbe J."/>
        </authorList>
    </citation>
    <scope>NUCLEOTIDE SEQUENCE</scope>
    <source>
        <strain evidence="1">Duluth1</strain>
        <tissue evidence="1">Whole animal</tissue>
    </source>
</reference>
<name>A0A9D3XYV3_DREPO</name>
<accession>A0A9D3XYV3</accession>
<organism evidence="1 2">
    <name type="scientific">Dreissena polymorpha</name>
    <name type="common">Zebra mussel</name>
    <name type="synonym">Mytilus polymorpha</name>
    <dbReference type="NCBI Taxonomy" id="45954"/>
    <lineage>
        <taxon>Eukaryota</taxon>
        <taxon>Metazoa</taxon>
        <taxon>Spiralia</taxon>
        <taxon>Lophotrochozoa</taxon>
        <taxon>Mollusca</taxon>
        <taxon>Bivalvia</taxon>
        <taxon>Autobranchia</taxon>
        <taxon>Heteroconchia</taxon>
        <taxon>Euheterodonta</taxon>
        <taxon>Imparidentia</taxon>
        <taxon>Neoheterodontei</taxon>
        <taxon>Myida</taxon>
        <taxon>Dreissenoidea</taxon>
        <taxon>Dreissenidae</taxon>
        <taxon>Dreissena</taxon>
    </lineage>
</organism>
<comment type="caution">
    <text evidence="1">The sequence shown here is derived from an EMBL/GenBank/DDBJ whole genome shotgun (WGS) entry which is preliminary data.</text>
</comment>
<dbReference type="Proteomes" id="UP000828390">
    <property type="component" value="Unassembled WGS sequence"/>
</dbReference>
<dbReference type="AlphaFoldDB" id="A0A9D3XYV3"/>
<evidence type="ECO:0000313" key="2">
    <source>
        <dbReference type="Proteomes" id="UP000828390"/>
    </source>
</evidence>
<proteinExistence type="predicted"/>
<evidence type="ECO:0000313" key="1">
    <source>
        <dbReference type="EMBL" id="KAH3689856.1"/>
    </source>
</evidence>
<dbReference type="EMBL" id="JAIWYP010000091">
    <property type="protein sequence ID" value="KAH3689856.1"/>
    <property type="molecule type" value="Genomic_DNA"/>
</dbReference>
<keyword evidence="2" id="KW-1185">Reference proteome</keyword>